<keyword evidence="2" id="KW-1185">Reference proteome</keyword>
<sequence>MVRVFGVSVEHEATNSGSIKGSKGGMEGFVDKYKQVAIGTEEEELDLNGGDAEESPVEEQSSGFPVVGVLLTDREVKFSALKELMLSLWRPGKDDLVLKNRFGVQLSA</sequence>
<dbReference type="Proteomes" id="UP001152523">
    <property type="component" value="Unassembled WGS sequence"/>
</dbReference>
<comment type="caution">
    <text evidence="1">The sequence shown here is derived from an EMBL/GenBank/DDBJ whole genome shotgun (WGS) entry which is preliminary data.</text>
</comment>
<gene>
    <name evidence="1" type="ORF">CEPIT_LOCUS13215</name>
</gene>
<dbReference type="EMBL" id="CAMAPF010000084">
    <property type="protein sequence ID" value="CAH9095289.1"/>
    <property type="molecule type" value="Genomic_DNA"/>
</dbReference>
<name>A0AAV0DCN6_9ASTE</name>
<evidence type="ECO:0000313" key="2">
    <source>
        <dbReference type="Proteomes" id="UP001152523"/>
    </source>
</evidence>
<reference evidence="1" key="1">
    <citation type="submission" date="2022-07" db="EMBL/GenBank/DDBJ databases">
        <authorList>
            <person name="Macas J."/>
            <person name="Novak P."/>
            <person name="Neumann P."/>
        </authorList>
    </citation>
    <scope>NUCLEOTIDE SEQUENCE</scope>
</reference>
<dbReference type="AlphaFoldDB" id="A0AAV0DCN6"/>
<accession>A0AAV0DCN6</accession>
<evidence type="ECO:0000313" key="1">
    <source>
        <dbReference type="EMBL" id="CAH9095289.1"/>
    </source>
</evidence>
<protein>
    <submittedName>
        <fullName evidence="1">Uncharacterized protein</fullName>
    </submittedName>
</protein>
<organism evidence="1 2">
    <name type="scientific">Cuscuta epithymum</name>
    <dbReference type="NCBI Taxonomy" id="186058"/>
    <lineage>
        <taxon>Eukaryota</taxon>
        <taxon>Viridiplantae</taxon>
        <taxon>Streptophyta</taxon>
        <taxon>Embryophyta</taxon>
        <taxon>Tracheophyta</taxon>
        <taxon>Spermatophyta</taxon>
        <taxon>Magnoliopsida</taxon>
        <taxon>eudicotyledons</taxon>
        <taxon>Gunneridae</taxon>
        <taxon>Pentapetalae</taxon>
        <taxon>asterids</taxon>
        <taxon>lamiids</taxon>
        <taxon>Solanales</taxon>
        <taxon>Convolvulaceae</taxon>
        <taxon>Cuscuteae</taxon>
        <taxon>Cuscuta</taxon>
        <taxon>Cuscuta subgen. Cuscuta</taxon>
    </lineage>
</organism>
<proteinExistence type="predicted"/>